<dbReference type="OMA" id="MTKLNCV"/>
<dbReference type="AlphaFoldDB" id="A0A8C9NSW0"/>
<sequence length="201" mass="24448">MNHSDEETMKKTSVVNLDKLLYDFSEIEKKISEINDTNNLLIHQLEKCNRLLTLSQSKEESVKEGKLFYLKDMIFACIQEYKDQIEKLMTEIKNKEEDHKLEITQLHCDTRKKLKEMEYREEREKKELEILELTRQLKIQNEEKQNEIIKLQIEHLPVLLQKLQHLQEEKNKEIEILRNTIRDLEQRLNKGQDLPFKRRRF</sequence>
<dbReference type="GeneTree" id="ENSGT00390000010075"/>
<reference evidence="2" key="1">
    <citation type="submission" date="2025-08" db="UniProtKB">
        <authorList>
            <consortium name="Ensembl"/>
        </authorList>
    </citation>
    <scope>IDENTIFICATION</scope>
</reference>
<protein>
    <submittedName>
        <fullName evidence="2">Coiled-coil domain containing 152</fullName>
    </submittedName>
</protein>
<keyword evidence="1" id="KW-0175">Coiled coil</keyword>
<gene>
    <name evidence="2" type="primary">CCDC152</name>
</gene>
<accession>A0A8C9NSW0</accession>
<evidence type="ECO:0000313" key="2">
    <source>
        <dbReference type="Ensembl" id="ENSSCAP00000022972.1"/>
    </source>
</evidence>
<feature type="coiled-coil region" evidence="1">
    <location>
        <begin position="78"/>
        <end position="194"/>
    </location>
</feature>
<evidence type="ECO:0000313" key="3">
    <source>
        <dbReference type="Proteomes" id="UP000694409"/>
    </source>
</evidence>
<name>A0A8C9NSW0_SERCA</name>
<dbReference type="Ensembl" id="ENSSCAT00000025589.1">
    <property type="protein sequence ID" value="ENSSCAP00000022972.1"/>
    <property type="gene ID" value="ENSSCAG00000016477.1"/>
</dbReference>
<organism evidence="2 3">
    <name type="scientific">Serinus canaria</name>
    <name type="common">Island canary</name>
    <name type="synonym">Fringilla canaria</name>
    <dbReference type="NCBI Taxonomy" id="9135"/>
    <lineage>
        <taxon>Eukaryota</taxon>
        <taxon>Metazoa</taxon>
        <taxon>Chordata</taxon>
        <taxon>Craniata</taxon>
        <taxon>Vertebrata</taxon>
        <taxon>Euteleostomi</taxon>
        <taxon>Archelosauria</taxon>
        <taxon>Archosauria</taxon>
        <taxon>Dinosauria</taxon>
        <taxon>Saurischia</taxon>
        <taxon>Theropoda</taxon>
        <taxon>Coelurosauria</taxon>
        <taxon>Aves</taxon>
        <taxon>Neognathae</taxon>
        <taxon>Neoaves</taxon>
        <taxon>Telluraves</taxon>
        <taxon>Australaves</taxon>
        <taxon>Passeriformes</taxon>
        <taxon>Passeroidea</taxon>
        <taxon>Fringillidae</taxon>
        <taxon>Carduelinae</taxon>
        <taxon>Serinus</taxon>
    </lineage>
</organism>
<reference evidence="2" key="2">
    <citation type="submission" date="2025-09" db="UniProtKB">
        <authorList>
            <consortium name="Ensembl"/>
        </authorList>
    </citation>
    <scope>IDENTIFICATION</scope>
</reference>
<dbReference type="PANTHER" id="PTHR35253:SF1">
    <property type="entry name" value="COILED-COIL DOMAIN-CONTAINING PROTEIN 152"/>
    <property type="match status" value="1"/>
</dbReference>
<dbReference type="PANTHER" id="PTHR35253">
    <property type="entry name" value="COILED-COIL DOMAIN-CONTAINING PROTEIN 152"/>
    <property type="match status" value="1"/>
</dbReference>
<keyword evidence="3" id="KW-1185">Reference proteome</keyword>
<proteinExistence type="predicted"/>
<dbReference type="Proteomes" id="UP000694409">
    <property type="component" value="Unassembled WGS sequence"/>
</dbReference>
<evidence type="ECO:0000256" key="1">
    <source>
        <dbReference type="SAM" id="Coils"/>
    </source>
</evidence>
<dbReference type="InterPro" id="IPR038827">
    <property type="entry name" value="CCDC152"/>
</dbReference>